<keyword evidence="1" id="KW-0175">Coiled coil</keyword>
<dbReference type="Gene3D" id="6.10.250.1080">
    <property type="match status" value="1"/>
</dbReference>
<dbReference type="OrthoDB" id="4035460at2759"/>
<evidence type="ECO:0000256" key="1">
    <source>
        <dbReference type="SAM" id="Coils"/>
    </source>
</evidence>
<dbReference type="AlphaFoldDB" id="A0A8J2X8S7"/>
<reference evidence="3" key="1">
    <citation type="journal article" date="2013" name="Genome Announc.">
        <title>Genome sequence of the food spoilage yeast Zygosaccharomyces bailii CLIB 213(T).</title>
        <authorList>
            <person name="Galeote V."/>
            <person name="Bigey F."/>
            <person name="Devillers H."/>
            <person name="Neuveglise C."/>
            <person name="Dequin S."/>
        </authorList>
    </citation>
    <scope>NUCLEOTIDE SEQUENCE [LARGE SCALE GENOMIC DNA]</scope>
    <source>
        <strain evidence="3">CLIB 213 / ATCC 58445 / CBS 680 / CCRC 21525 / NBRC 1098 / NCYC 1416 / NRRL Y-2227</strain>
    </source>
</reference>
<name>A0A8J2X8S7_ZYGB2</name>
<feature type="coiled-coil region" evidence="1">
    <location>
        <begin position="10"/>
        <end position="97"/>
    </location>
</feature>
<organism evidence="2 3">
    <name type="scientific">Zygosaccharomyces bailii (strain CLIB 213 / ATCC 58445 / CBS 680 / BCRC 21525 / NBRC 1098 / NCYC 1416 / NRRL Y-2227)</name>
    <dbReference type="NCBI Taxonomy" id="1333698"/>
    <lineage>
        <taxon>Eukaryota</taxon>
        <taxon>Fungi</taxon>
        <taxon>Dikarya</taxon>
        <taxon>Ascomycota</taxon>
        <taxon>Saccharomycotina</taxon>
        <taxon>Saccharomycetes</taxon>
        <taxon>Saccharomycetales</taxon>
        <taxon>Saccharomycetaceae</taxon>
        <taxon>Zygosaccharomyces</taxon>
    </lineage>
</organism>
<evidence type="ECO:0000313" key="2">
    <source>
        <dbReference type="EMBL" id="CDF90110.1"/>
    </source>
</evidence>
<keyword evidence="3" id="KW-1185">Reference proteome</keyword>
<protein>
    <submittedName>
        <fullName evidence="2">ZYBA0S06-00782g1_1</fullName>
    </submittedName>
</protein>
<sequence>MDLPTALNVISTLESQLKELETLSKEYEFEMEQVIVKLREDYTEKCNEFVAQKSYVTKLEIQVDELESRNAYLTNRIQTLQLENDQHLERNVLLEHELCDAKEKLKDNHHLDRKKLKRSNEFLQVSTTESGLLVKSLSHLANNSDTKLSTSKVISTTFPGNHQ</sequence>
<dbReference type="EMBL" id="HG316459">
    <property type="protein sequence ID" value="CDF90110.1"/>
    <property type="molecule type" value="Genomic_DNA"/>
</dbReference>
<gene>
    <name evidence="2" type="ORF">BN860_00782g</name>
</gene>
<proteinExistence type="predicted"/>
<accession>A0A8J2X8S7</accession>
<dbReference type="Proteomes" id="UP000019375">
    <property type="component" value="Unassembled WGS sequence"/>
</dbReference>
<evidence type="ECO:0000313" key="3">
    <source>
        <dbReference type="Proteomes" id="UP000019375"/>
    </source>
</evidence>